<keyword evidence="3 4" id="KW-0663">Pyridoxal phosphate</keyword>
<dbReference type="PANTHER" id="PTHR43797">
    <property type="entry name" value="HOMOCYSTEINE/CYSTEINE SYNTHASE"/>
    <property type="match status" value="1"/>
</dbReference>
<evidence type="ECO:0000256" key="4">
    <source>
        <dbReference type="RuleBase" id="RU362118"/>
    </source>
</evidence>
<proteinExistence type="inferred from homology"/>
<comment type="similarity">
    <text evidence="4">Belongs to the trans-sulfuration enzymes family.</text>
</comment>
<name>A0A8I3A8X1_9AGAM</name>
<dbReference type="GO" id="GO:0030170">
    <property type="term" value="F:pyridoxal phosphate binding"/>
    <property type="evidence" value="ECO:0007669"/>
    <property type="project" value="InterPro"/>
</dbReference>
<dbReference type="GO" id="GO:0019346">
    <property type="term" value="P:transsulfuration"/>
    <property type="evidence" value="ECO:0007669"/>
    <property type="project" value="InterPro"/>
</dbReference>
<keyword evidence="6" id="KW-1185">Reference proteome</keyword>
<evidence type="ECO:0000313" key="6">
    <source>
        <dbReference type="Proteomes" id="UP000683000"/>
    </source>
</evidence>
<dbReference type="GO" id="GO:0004124">
    <property type="term" value="F:cysteine synthase activity"/>
    <property type="evidence" value="ECO:0007669"/>
    <property type="project" value="TreeGrafter"/>
</dbReference>
<dbReference type="Pfam" id="PF01053">
    <property type="entry name" value="Cys_Met_Meta_PP"/>
    <property type="match status" value="1"/>
</dbReference>
<dbReference type="PANTHER" id="PTHR43797:SF2">
    <property type="entry name" value="HOMOCYSTEINE_CYSTEINE SYNTHASE"/>
    <property type="match status" value="1"/>
</dbReference>
<dbReference type="InterPro" id="IPR006235">
    <property type="entry name" value="OAc-hSer/O-AcSer_sulfhydrylase"/>
</dbReference>
<comment type="caution">
    <text evidence="5">The sequence shown here is derived from an EMBL/GenBank/DDBJ whole genome shotgun (WGS) entry which is preliminary data.</text>
</comment>
<dbReference type="InterPro" id="IPR000277">
    <property type="entry name" value="Cys/Met-Metab_PyrdxlP-dep_enz"/>
</dbReference>
<dbReference type="GO" id="GO:0005737">
    <property type="term" value="C:cytoplasm"/>
    <property type="evidence" value="ECO:0007669"/>
    <property type="project" value="TreeGrafter"/>
</dbReference>
<sequence length="171" mass="19270">MPRMWGGRWRISFLTFYSRNQVSWFRSDKTLSRSALSSSDIQPVRRFGTSIYSTKRCDKHSPATFKKYGIGVKFVHRDDPRDFQAAIDEKTKAIYIKSIDNPKYNVAPLPEIAKIAHDHCIPLIVNNTFGCEGTSFGQSPLARILSFTVPPNGLAVTEPLLWVSSSTLVCV</sequence>
<dbReference type="Proteomes" id="UP000683000">
    <property type="component" value="Unassembled WGS sequence"/>
</dbReference>
<comment type="cofactor">
    <cofactor evidence="1 4">
        <name>pyridoxal 5'-phosphate</name>
        <dbReference type="ChEBI" id="CHEBI:597326"/>
    </cofactor>
</comment>
<dbReference type="AlphaFoldDB" id="A0A8I3A8X1"/>
<dbReference type="GO" id="GO:0003961">
    <property type="term" value="F:O-acetylhomoserine aminocarboxypropyltransferase activity"/>
    <property type="evidence" value="ECO:0007669"/>
    <property type="project" value="TreeGrafter"/>
</dbReference>
<dbReference type="InterPro" id="IPR015421">
    <property type="entry name" value="PyrdxlP-dep_Trfase_major"/>
</dbReference>
<organism evidence="5 6">
    <name type="scientific">Boletus reticuloceps</name>
    <dbReference type="NCBI Taxonomy" id="495285"/>
    <lineage>
        <taxon>Eukaryota</taxon>
        <taxon>Fungi</taxon>
        <taxon>Dikarya</taxon>
        <taxon>Basidiomycota</taxon>
        <taxon>Agaricomycotina</taxon>
        <taxon>Agaricomycetes</taxon>
        <taxon>Agaricomycetidae</taxon>
        <taxon>Boletales</taxon>
        <taxon>Boletineae</taxon>
        <taxon>Boletaceae</taxon>
        <taxon>Boletoideae</taxon>
        <taxon>Boletus</taxon>
    </lineage>
</organism>
<dbReference type="OrthoDB" id="3512640at2759"/>
<evidence type="ECO:0000256" key="2">
    <source>
        <dbReference type="ARBA" id="ARBA00022679"/>
    </source>
</evidence>
<keyword evidence="2" id="KW-0808">Transferase</keyword>
<evidence type="ECO:0000256" key="3">
    <source>
        <dbReference type="ARBA" id="ARBA00022898"/>
    </source>
</evidence>
<dbReference type="InterPro" id="IPR015424">
    <property type="entry name" value="PyrdxlP-dep_Trfase"/>
</dbReference>
<reference evidence="5" key="1">
    <citation type="submission" date="2021-03" db="EMBL/GenBank/DDBJ databases">
        <title>Evolutionary innovations through gain and loss of genes in the ectomycorrhizal Boletales.</title>
        <authorList>
            <person name="Wu G."/>
            <person name="Miyauchi S."/>
            <person name="Morin E."/>
            <person name="Yang Z.-L."/>
            <person name="Xu J."/>
            <person name="Martin F.M."/>
        </authorList>
    </citation>
    <scope>NUCLEOTIDE SEQUENCE</scope>
    <source>
        <strain evidence="5">BR01</strain>
    </source>
</reference>
<evidence type="ECO:0000313" key="5">
    <source>
        <dbReference type="EMBL" id="KAG6373955.1"/>
    </source>
</evidence>
<gene>
    <name evidence="5" type="ORF">JVT61DRAFT_6119</name>
</gene>
<evidence type="ECO:0000256" key="1">
    <source>
        <dbReference type="ARBA" id="ARBA00001933"/>
    </source>
</evidence>
<dbReference type="EMBL" id="JAGFBS010000020">
    <property type="protein sequence ID" value="KAG6373955.1"/>
    <property type="molecule type" value="Genomic_DNA"/>
</dbReference>
<accession>A0A8I3A8X1</accession>
<dbReference type="GO" id="GO:0006535">
    <property type="term" value="P:cysteine biosynthetic process from serine"/>
    <property type="evidence" value="ECO:0007669"/>
    <property type="project" value="TreeGrafter"/>
</dbReference>
<dbReference type="SUPFAM" id="SSF53383">
    <property type="entry name" value="PLP-dependent transferases"/>
    <property type="match status" value="1"/>
</dbReference>
<dbReference type="Gene3D" id="3.40.640.10">
    <property type="entry name" value="Type I PLP-dependent aspartate aminotransferase-like (Major domain)"/>
    <property type="match status" value="1"/>
</dbReference>
<protein>
    <submittedName>
        <fullName evidence="5">Uncharacterized protein</fullName>
    </submittedName>
</protein>
<dbReference type="GO" id="GO:0071269">
    <property type="term" value="P:L-homocysteine biosynthetic process"/>
    <property type="evidence" value="ECO:0007669"/>
    <property type="project" value="TreeGrafter"/>
</dbReference>